<dbReference type="GO" id="GO:0005829">
    <property type="term" value="C:cytosol"/>
    <property type="evidence" value="ECO:0007669"/>
    <property type="project" value="UniProtKB-SubCell"/>
</dbReference>
<keyword evidence="5" id="KW-0648">Protein biosynthesis</keyword>
<dbReference type="InterPro" id="IPR051501">
    <property type="entry name" value="eIF2B_alpha/beta/delta"/>
</dbReference>
<dbReference type="GO" id="GO:0003743">
    <property type="term" value="F:translation initiation factor activity"/>
    <property type="evidence" value="ECO:0007669"/>
    <property type="project" value="UniProtKB-KW"/>
</dbReference>
<evidence type="ECO:0000256" key="9">
    <source>
        <dbReference type="RuleBase" id="RU003814"/>
    </source>
</evidence>
<dbReference type="InterPro" id="IPR042528">
    <property type="entry name" value="elF-2B_alpha_N"/>
</dbReference>
<evidence type="ECO:0000256" key="7">
    <source>
        <dbReference type="ARBA" id="ARBA00044236"/>
    </source>
</evidence>
<dbReference type="PANTHER" id="PTHR45860:SF1">
    <property type="entry name" value="TRANSLATION INITIATION FACTOR EIF-2B SUBUNIT ALPHA"/>
    <property type="match status" value="1"/>
</dbReference>
<name>A0A6B2LBD4_9EUKA</name>
<reference evidence="10" key="1">
    <citation type="journal article" date="2020" name="J. Eukaryot. Microbiol.">
        <title>De novo Sequencing, Assembly and Annotation of the Transcriptome for the Free-Living Testate Amoeba Arcella intermedia.</title>
        <authorList>
            <person name="Ribeiro G.M."/>
            <person name="Porfirio-Sousa A.L."/>
            <person name="Maurer-Alcala X.X."/>
            <person name="Katz L.A."/>
            <person name="Lahr D.J.G."/>
        </authorList>
    </citation>
    <scope>NUCLEOTIDE SEQUENCE</scope>
</reference>
<dbReference type="EMBL" id="GIBP01005306">
    <property type="protein sequence ID" value="NDV34275.1"/>
    <property type="molecule type" value="Transcribed_RNA"/>
</dbReference>
<dbReference type="GO" id="GO:0005085">
    <property type="term" value="F:guanyl-nucleotide exchange factor activity"/>
    <property type="evidence" value="ECO:0007669"/>
    <property type="project" value="TreeGrafter"/>
</dbReference>
<dbReference type="Gene3D" id="3.40.50.10470">
    <property type="entry name" value="Translation initiation factor eif-2b, domain 2"/>
    <property type="match status" value="1"/>
</dbReference>
<dbReference type="InterPro" id="IPR000649">
    <property type="entry name" value="IF-2B-related"/>
</dbReference>
<comment type="subunit">
    <text evidence="8">Component of the translation initiation factor 2B (eIF2B) complex which is a heterodecamer of two sets of five different subunits: alpha, beta, gamma, delta and epsilon. Subunits alpha, beta and delta comprise a regulatory subcomplex and subunits epsilon and gamma comprise a catalytic subcomplex. Within the complex, the hexameric regulatory complex resides at the center, with the two heterodimeric catalytic subcomplexes bound on opposite sides.</text>
</comment>
<accession>A0A6B2LBD4</accession>
<evidence type="ECO:0000313" key="10">
    <source>
        <dbReference type="EMBL" id="NDV34275.1"/>
    </source>
</evidence>
<evidence type="ECO:0000256" key="6">
    <source>
        <dbReference type="ARBA" id="ARBA00044208"/>
    </source>
</evidence>
<evidence type="ECO:0000256" key="4">
    <source>
        <dbReference type="ARBA" id="ARBA00022540"/>
    </source>
</evidence>
<evidence type="ECO:0000256" key="5">
    <source>
        <dbReference type="ARBA" id="ARBA00022917"/>
    </source>
</evidence>
<keyword evidence="3" id="KW-0963">Cytoplasm</keyword>
<dbReference type="PANTHER" id="PTHR45860">
    <property type="entry name" value="TRANSLATION INITIATION FACTOR EIF-2B SUBUNIT ALPHA"/>
    <property type="match status" value="1"/>
</dbReference>
<evidence type="ECO:0000256" key="1">
    <source>
        <dbReference type="ARBA" id="ARBA00004514"/>
    </source>
</evidence>
<dbReference type="AlphaFoldDB" id="A0A6B2LBD4"/>
<comment type="subcellular location">
    <subcellularLocation>
        <location evidence="1">Cytoplasm</location>
        <location evidence="1">Cytosol</location>
    </subcellularLocation>
</comment>
<comment type="similarity">
    <text evidence="2 9">Belongs to the eIF-2B alpha/beta/delta subunits family.</text>
</comment>
<evidence type="ECO:0000256" key="8">
    <source>
        <dbReference type="ARBA" id="ARBA00046432"/>
    </source>
</evidence>
<dbReference type="InterPro" id="IPR037171">
    <property type="entry name" value="NagB/RpiA_transferase-like"/>
</dbReference>
<evidence type="ECO:0000256" key="3">
    <source>
        <dbReference type="ARBA" id="ARBA00022490"/>
    </source>
</evidence>
<dbReference type="Gene3D" id="1.20.120.1070">
    <property type="entry name" value="Translation initiation factor eIF-2B, N-terminal domain"/>
    <property type="match status" value="1"/>
</dbReference>
<dbReference type="GO" id="GO:0005851">
    <property type="term" value="C:eukaryotic translation initiation factor 2B complex"/>
    <property type="evidence" value="ECO:0007669"/>
    <property type="project" value="TreeGrafter"/>
</dbReference>
<evidence type="ECO:0000256" key="2">
    <source>
        <dbReference type="ARBA" id="ARBA00007251"/>
    </source>
</evidence>
<proteinExistence type="inferred from homology"/>
<dbReference type="InterPro" id="IPR042529">
    <property type="entry name" value="IF_2B-like_C"/>
</dbReference>
<sequence>MSKSMTLLHLNRDLDIAREALCRQNNSIAVQSLCDLFKKYVTRTWDDLQNFALLKEKLIKRGEQFKVNTEESTAKIAKNGSSFIRDGMTVLTHGYSTVVLNLLTTAKEQGKRFSVYVTETRPADQSYKTVDALLEKKIPTTIIADTTVAHIMSDIDLVLVGAAHVVENGGVLNEVGTYQLSIVAKTFRKPFYVAAQSFKFTRKLYPLNQKEIPDNEALLQENHFITDLKKKYPSLQVFRPSLDYTPPSYLTLLFTDLGVLTPSAVSDELIKLYT</sequence>
<dbReference type="SUPFAM" id="SSF100950">
    <property type="entry name" value="NagB/RpiA/CoA transferase-like"/>
    <property type="match status" value="1"/>
</dbReference>
<dbReference type="Pfam" id="PF01008">
    <property type="entry name" value="IF-2B"/>
    <property type="match status" value="1"/>
</dbReference>
<organism evidence="10">
    <name type="scientific">Arcella intermedia</name>
    <dbReference type="NCBI Taxonomy" id="1963864"/>
    <lineage>
        <taxon>Eukaryota</taxon>
        <taxon>Amoebozoa</taxon>
        <taxon>Tubulinea</taxon>
        <taxon>Elardia</taxon>
        <taxon>Arcellinida</taxon>
        <taxon>Sphaerothecina</taxon>
        <taxon>Arcellidae</taxon>
        <taxon>Arcella</taxon>
    </lineage>
</organism>
<protein>
    <recommendedName>
        <fullName evidence="6">Translation initiation factor eIF2B subunit alpha</fullName>
    </recommendedName>
    <alternativeName>
        <fullName evidence="7">eIF2B GDP-GTP exchange factor subunit alpha</fullName>
    </alternativeName>
</protein>
<keyword evidence="4" id="KW-0396">Initiation factor</keyword>